<gene>
    <name evidence="1" type="ORF">K3177_11295</name>
</gene>
<protein>
    <submittedName>
        <fullName evidence="1">TIGR03087 family PEP-CTERM/XrtA system glycosyltransferase</fullName>
    </submittedName>
</protein>
<keyword evidence="2" id="KW-1185">Reference proteome</keyword>
<proteinExistence type="predicted"/>
<dbReference type="Gene3D" id="3.40.50.2000">
    <property type="entry name" value="Glycogen Phosphorylase B"/>
    <property type="match status" value="2"/>
</dbReference>
<sequence length="407" mass="44652">MGEILFLAHRVPFPPDRGDKIRSHHLLKGLAKLGPVHVGTFGETSQDMAQKSALALVAKTHALIERTKPLPQAGIEAVLKGKPVSLTAFDHAAMRRYVAKTLGNHRIDTIFVFSSQMGQYIPDDFAGRVVIDLCDVDSAKFKAYADAGQRSWINRREGRLLATEEMRLANRADTTLLISDSEAALFRSRLDGSEEINVRALGNGIDAEFFDPAHVAVQPDLEEGEGPQLLFTGQMDYPPNVAAAEWMIENVMPELRKMHDRARFHIVGRAPVASLRNRHGENGVRVWGEVSDIRPFLKSADLVVAPLLIARGVQNKVLEAMAMAKAIVLTPGAATGIEAQDDFHFAVAHPDAPEMLRRIATLLADEGTRAEMGRAARDFVLANMSWNSVHIELERLLVSGDTGRNAA</sequence>
<dbReference type="SUPFAM" id="SSF53756">
    <property type="entry name" value="UDP-Glycosyltransferase/glycogen phosphorylase"/>
    <property type="match status" value="1"/>
</dbReference>
<organism evidence="1 2">
    <name type="scientific">Qipengyuania pacifica</name>
    <dbReference type="NCBI Taxonomy" id="2860199"/>
    <lineage>
        <taxon>Bacteria</taxon>
        <taxon>Pseudomonadati</taxon>
        <taxon>Pseudomonadota</taxon>
        <taxon>Alphaproteobacteria</taxon>
        <taxon>Sphingomonadales</taxon>
        <taxon>Erythrobacteraceae</taxon>
        <taxon>Qipengyuania</taxon>
    </lineage>
</organism>
<comment type="caution">
    <text evidence="1">The sequence shown here is derived from an EMBL/GenBank/DDBJ whole genome shotgun (WGS) entry which is preliminary data.</text>
</comment>
<dbReference type="PANTHER" id="PTHR12526:SF600">
    <property type="entry name" value="GLYCOSYL TRANSFERASE GROUP 1"/>
    <property type="match status" value="1"/>
</dbReference>
<dbReference type="EMBL" id="JAIGNQ010000003">
    <property type="protein sequence ID" value="MBX7489099.1"/>
    <property type="molecule type" value="Genomic_DNA"/>
</dbReference>
<reference evidence="1 2" key="1">
    <citation type="submission" date="2021-08" db="EMBL/GenBank/DDBJ databases">
        <title>Comparative Genomics Analysis of the Genus Qipengyuania Reveals Extensive Genetic Diversity and Metabolic Versatility, Including the Description of Fifteen Novel Species.</title>
        <authorList>
            <person name="Liu Y."/>
        </authorList>
    </citation>
    <scope>NUCLEOTIDE SEQUENCE [LARGE SCALE GENOMIC DNA]</scope>
    <source>
        <strain evidence="1 2">GH25</strain>
    </source>
</reference>
<dbReference type="NCBIfam" id="TIGR03087">
    <property type="entry name" value="stp1"/>
    <property type="match status" value="1"/>
</dbReference>
<evidence type="ECO:0000313" key="2">
    <source>
        <dbReference type="Proteomes" id="UP000776651"/>
    </source>
</evidence>
<dbReference type="CDD" id="cd03801">
    <property type="entry name" value="GT4_PimA-like"/>
    <property type="match status" value="1"/>
</dbReference>
<evidence type="ECO:0000313" key="1">
    <source>
        <dbReference type="EMBL" id="MBX7489099.1"/>
    </source>
</evidence>
<dbReference type="PANTHER" id="PTHR12526">
    <property type="entry name" value="GLYCOSYLTRANSFERASE"/>
    <property type="match status" value="1"/>
</dbReference>
<dbReference type="InterPro" id="IPR017521">
    <property type="entry name" value="Sugar_tfrase_PEP-CTERM_Stp1"/>
</dbReference>
<dbReference type="Proteomes" id="UP000776651">
    <property type="component" value="Unassembled WGS sequence"/>
</dbReference>
<accession>A0ABS7JIY4</accession>
<name>A0ABS7JIY4_9SPHN</name>
<dbReference type="Pfam" id="PF13692">
    <property type="entry name" value="Glyco_trans_1_4"/>
    <property type="match status" value="1"/>
</dbReference>